<dbReference type="AlphaFoldDB" id="A0A2Z2KBF0"/>
<reference evidence="1 2" key="1">
    <citation type="submission" date="2017-06" db="EMBL/GenBank/DDBJ databases">
        <title>Complete genome sequence of Paenibacillus donghaensis KCTC 13049T isolated from East Sea sediment, South Korea.</title>
        <authorList>
            <person name="Jung B.K."/>
            <person name="Hong S.-J."/>
            <person name="Shin J.-H."/>
        </authorList>
    </citation>
    <scope>NUCLEOTIDE SEQUENCE [LARGE SCALE GENOMIC DNA]</scope>
    <source>
        <strain evidence="1 2">KCTC 13049</strain>
    </source>
</reference>
<dbReference type="Pfam" id="PF24704">
    <property type="entry name" value="DUF7667"/>
    <property type="match status" value="1"/>
</dbReference>
<protein>
    <submittedName>
        <fullName evidence="1">Uncharacterized protein</fullName>
    </submittedName>
</protein>
<dbReference type="Proteomes" id="UP000249890">
    <property type="component" value="Chromosome"/>
</dbReference>
<dbReference type="EMBL" id="CP021780">
    <property type="protein sequence ID" value="ASA20975.1"/>
    <property type="molecule type" value="Genomic_DNA"/>
</dbReference>
<evidence type="ECO:0000313" key="2">
    <source>
        <dbReference type="Proteomes" id="UP000249890"/>
    </source>
</evidence>
<organism evidence="1 2">
    <name type="scientific">Paenibacillus donghaensis</name>
    <dbReference type="NCBI Taxonomy" id="414771"/>
    <lineage>
        <taxon>Bacteria</taxon>
        <taxon>Bacillati</taxon>
        <taxon>Bacillota</taxon>
        <taxon>Bacilli</taxon>
        <taxon>Bacillales</taxon>
        <taxon>Paenibacillaceae</taxon>
        <taxon>Paenibacillus</taxon>
    </lineage>
</organism>
<accession>A0A2Z2KBF0</accession>
<proteinExistence type="predicted"/>
<keyword evidence="2" id="KW-1185">Reference proteome</keyword>
<dbReference type="RefSeq" id="WP_087914990.1">
    <property type="nucleotide sequence ID" value="NZ_CP021780.1"/>
</dbReference>
<name>A0A2Z2KBF0_9BACL</name>
<gene>
    <name evidence="1" type="ORF">B9T62_09360</name>
</gene>
<dbReference type="KEGG" id="pdh:B9T62_09360"/>
<dbReference type="InterPro" id="IPR056084">
    <property type="entry name" value="DUF7667"/>
</dbReference>
<sequence length="81" mass="9624">MLPVHQRLAEIFQEHLKGPLDDDLAMDLQHCLYENSKYCWDYNTLNNQLVQARSTQDVSWEVDILVKMDWLRRSGKLVKGY</sequence>
<evidence type="ECO:0000313" key="1">
    <source>
        <dbReference type="EMBL" id="ASA20975.1"/>
    </source>
</evidence>